<gene>
    <name evidence="3" type="ORF">FHS40_007904</name>
</gene>
<keyword evidence="2" id="KW-0732">Signal</keyword>
<dbReference type="Proteomes" id="UP000549009">
    <property type="component" value="Unassembled WGS sequence"/>
</dbReference>
<feature type="compositionally biased region" description="Basic and acidic residues" evidence="1">
    <location>
        <begin position="92"/>
        <end position="101"/>
    </location>
</feature>
<name>A0A7W8B2H0_STRST</name>
<dbReference type="AlphaFoldDB" id="A0A7W8B2H0"/>
<feature type="region of interest" description="Disordered" evidence="1">
    <location>
        <begin position="243"/>
        <end position="276"/>
    </location>
</feature>
<feature type="compositionally biased region" description="Basic and acidic residues" evidence="1">
    <location>
        <begin position="245"/>
        <end position="274"/>
    </location>
</feature>
<dbReference type="RefSeq" id="WP_150512624.1">
    <property type="nucleotide sequence ID" value="NZ_BMSQ01000008.1"/>
</dbReference>
<proteinExistence type="predicted"/>
<protein>
    <recommendedName>
        <fullName evidence="5">Lipoprotein</fullName>
    </recommendedName>
</protein>
<feature type="chain" id="PRO_5039504111" description="Lipoprotein" evidence="2">
    <location>
        <begin position="23"/>
        <end position="289"/>
    </location>
</feature>
<evidence type="ECO:0000313" key="3">
    <source>
        <dbReference type="EMBL" id="MBB5108782.1"/>
    </source>
</evidence>
<evidence type="ECO:0000313" key="4">
    <source>
        <dbReference type="Proteomes" id="UP000549009"/>
    </source>
</evidence>
<reference evidence="3 4" key="1">
    <citation type="submission" date="2020-08" db="EMBL/GenBank/DDBJ databases">
        <title>Genomic Encyclopedia of Type Strains, Phase III (KMG-III): the genomes of soil and plant-associated and newly described type strains.</title>
        <authorList>
            <person name="Whitman W."/>
        </authorList>
    </citation>
    <scope>NUCLEOTIDE SEQUENCE [LARGE SCALE GENOMIC DNA]</scope>
    <source>
        <strain evidence="3 4">CECT 3146</strain>
    </source>
</reference>
<sequence length="289" mass="29280">MKSAVSRLVVAVSVAATLGLTAACGGGDGDGRDGGKSSTEQAKPKGRDGGAPNGDGDGARDTDGSRGSGGGGGARDGGGAPAELTAASLAKGDVRGHDVKTRRPNKLEVAWADAPASPAACAPLADLLTSATPPGAKGHVGRTVIAKDARVVAMTDVELYAYGSERAAARALGELRTAAKNEKCAAFRTGDLRYSGVKALAAPDKGDEAVSYRVGGRQDVFVKRWTVTVVRKGSTLVSFAASSHYDPESVVRDDESREDGGADLPTADRADEQPKVPAAVLDAQLAKVK</sequence>
<feature type="signal peptide" evidence="2">
    <location>
        <begin position="1"/>
        <end position="22"/>
    </location>
</feature>
<feature type="compositionally biased region" description="Gly residues" evidence="1">
    <location>
        <begin position="66"/>
        <end position="80"/>
    </location>
</feature>
<feature type="region of interest" description="Disordered" evidence="1">
    <location>
        <begin position="21"/>
        <end position="102"/>
    </location>
</feature>
<comment type="caution">
    <text evidence="3">The sequence shown here is derived from an EMBL/GenBank/DDBJ whole genome shotgun (WGS) entry which is preliminary data.</text>
</comment>
<keyword evidence="4" id="KW-1185">Reference proteome</keyword>
<dbReference type="EMBL" id="JACHJD010000020">
    <property type="protein sequence ID" value="MBB5108782.1"/>
    <property type="molecule type" value="Genomic_DNA"/>
</dbReference>
<evidence type="ECO:0000256" key="1">
    <source>
        <dbReference type="SAM" id="MobiDB-lite"/>
    </source>
</evidence>
<dbReference type="PROSITE" id="PS51257">
    <property type="entry name" value="PROKAR_LIPOPROTEIN"/>
    <property type="match status" value="1"/>
</dbReference>
<evidence type="ECO:0008006" key="5">
    <source>
        <dbReference type="Google" id="ProtNLM"/>
    </source>
</evidence>
<dbReference type="OrthoDB" id="4216217at2"/>
<evidence type="ECO:0000256" key="2">
    <source>
        <dbReference type="SAM" id="SignalP"/>
    </source>
</evidence>
<accession>A0A7W8B2H0</accession>
<organism evidence="3 4">
    <name type="scientific">Streptomyces spectabilis</name>
    <dbReference type="NCBI Taxonomy" id="68270"/>
    <lineage>
        <taxon>Bacteria</taxon>
        <taxon>Bacillati</taxon>
        <taxon>Actinomycetota</taxon>
        <taxon>Actinomycetes</taxon>
        <taxon>Kitasatosporales</taxon>
        <taxon>Streptomycetaceae</taxon>
        <taxon>Streptomyces</taxon>
    </lineage>
</organism>